<dbReference type="InterPro" id="IPR000304">
    <property type="entry name" value="Pyrroline-COOH_reductase"/>
</dbReference>
<dbReference type="EMBL" id="PNEN01001735">
    <property type="protein sequence ID" value="PPJ51881.1"/>
    <property type="molecule type" value="Genomic_DNA"/>
</dbReference>
<keyword evidence="7" id="KW-1185">Reference proteome</keyword>
<dbReference type="InterPro" id="IPR028939">
    <property type="entry name" value="P5C_Rdtase_cat_N"/>
</dbReference>
<proteinExistence type="inferred from homology"/>
<dbReference type="GO" id="GO:0055129">
    <property type="term" value="P:L-proline biosynthetic process"/>
    <property type="evidence" value="ECO:0007669"/>
    <property type="project" value="TreeGrafter"/>
</dbReference>
<evidence type="ECO:0000256" key="3">
    <source>
        <dbReference type="ARBA" id="ARBA00023002"/>
    </source>
</evidence>
<dbReference type="Gene3D" id="1.10.3730.10">
    <property type="entry name" value="ProC C-terminal domain-like"/>
    <property type="match status" value="1"/>
</dbReference>
<dbReference type="SUPFAM" id="SSF48179">
    <property type="entry name" value="6-phosphogluconate dehydrogenase C-terminal domain-like"/>
    <property type="match status" value="1"/>
</dbReference>
<dbReference type="Pfam" id="PF14748">
    <property type="entry name" value="P5CR_dimer"/>
    <property type="match status" value="1"/>
</dbReference>
<dbReference type="Gene3D" id="3.40.50.720">
    <property type="entry name" value="NAD(P)-binding Rossmann-like Domain"/>
    <property type="match status" value="1"/>
</dbReference>
<dbReference type="InterPro" id="IPR008927">
    <property type="entry name" value="6-PGluconate_DH-like_C_sf"/>
</dbReference>
<name>A0A2S6BWR1_9PEZI</name>
<evidence type="ECO:0000259" key="5">
    <source>
        <dbReference type="Pfam" id="PF14748"/>
    </source>
</evidence>
<evidence type="ECO:0000256" key="2">
    <source>
        <dbReference type="ARBA" id="ARBA00022857"/>
    </source>
</evidence>
<sequence>MLQHSRSLGRRSSRYFNTGIHTSATVSSRTELAGVKTCYPPRPHLSPKTAYTASKITRMASSNTISSVKGDGYTLGVLACGTMGNAILGGIFQSLNEQDKLHQSSEERKIIPNKFVASVRRPEGAQKVKQELGHYSQFEKLSIYQNDNTSAAKESDVVILACAPNKPASILQSPGMKEALSGKLLIHILAGVSVKDILELLHDTTAPETSQCTIVRTLPNAAAAVRQSCTVVATSDPALTPEHDAIVKWIFSQVGRVIYLPESQINIAAVLAGATPAMMATLIDGIAQGGIELGSPMRESYEMAAQAMIAPGTLVVKGAHPAQVRDSCSCPGGCTAKSLAVIEEGAVKGTLAKAVREGVAVAEKLGAKSD</sequence>
<dbReference type="InterPro" id="IPR029036">
    <property type="entry name" value="P5CR_dimer"/>
</dbReference>
<feature type="domain" description="Pyrroline-5-carboxylate reductase dimerisation" evidence="5">
    <location>
        <begin position="262"/>
        <end position="364"/>
    </location>
</feature>
<dbReference type="GO" id="GO:0004735">
    <property type="term" value="F:pyrroline-5-carboxylate reductase activity"/>
    <property type="evidence" value="ECO:0007669"/>
    <property type="project" value="InterPro"/>
</dbReference>
<comment type="similarity">
    <text evidence="1">Belongs to the pyrroline-5-carboxylate reductase family.</text>
</comment>
<dbReference type="Pfam" id="PF03807">
    <property type="entry name" value="F420_oxidored"/>
    <property type="match status" value="1"/>
</dbReference>
<dbReference type="InterPro" id="IPR036291">
    <property type="entry name" value="NAD(P)-bd_dom_sf"/>
</dbReference>
<dbReference type="STRING" id="357750.A0A2S6BWR1"/>
<dbReference type="HAMAP" id="MF_01925">
    <property type="entry name" value="P5C_reductase"/>
    <property type="match status" value="1"/>
</dbReference>
<evidence type="ECO:0000313" key="6">
    <source>
        <dbReference type="EMBL" id="PPJ51881.1"/>
    </source>
</evidence>
<accession>A0A2S6BWR1</accession>
<dbReference type="Proteomes" id="UP000237631">
    <property type="component" value="Unassembled WGS sequence"/>
</dbReference>
<feature type="domain" description="Pyrroline-5-carboxylate reductase catalytic N-terminal" evidence="4">
    <location>
        <begin position="75"/>
        <end position="191"/>
    </location>
</feature>
<comment type="caution">
    <text evidence="6">The sequence shown here is derived from an EMBL/GenBank/DDBJ whole genome shotgun (WGS) entry which is preliminary data.</text>
</comment>
<reference evidence="7" key="1">
    <citation type="journal article" date="2017" name="bioRxiv">
        <title>Conservation of a gene cluster reveals novel cercosporin biosynthetic mechanisms and extends production to the genus Colletotrichum.</title>
        <authorList>
            <person name="de Jonge R."/>
            <person name="Ebert M.K."/>
            <person name="Huitt-Roehl C.R."/>
            <person name="Pal P."/>
            <person name="Suttle J.C."/>
            <person name="Spanner R.E."/>
            <person name="Neubauer J.D."/>
            <person name="Jurick W.M.II."/>
            <person name="Stott K.A."/>
            <person name="Secor G.A."/>
            <person name="Thomma B.P.H.J."/>
            <person name="Van de Peer Y."/>
            <person name="Townsend C.A."/>
            <person name="Bolton M.D."/>
        </authorList>
    </citation>
    <scope>NUCLEOTIDE SEQUENCE [LARGE SCALE GENOMIC DNA]</scope>
    <source>
        <strain evidence="7">CBS538.71</strain>
    </source>
</reference>
<dbReference type="PANTHER" id="PTHR11645:SF0">
    <property type="entry name" value="PYRROLINE-5-CARBOXYLATE REDUCTASE 3"/>
    <property type="match status" value="1"/>
</dbReference>
<evidence type="ECO:0000313" key="7">
    <source>
        <dbReference type="Proteomes" id="UP000237631"/>
    </source>
</evidence>
<gene>
    <name evidence="6" type="ORF">CBER1_09063</name>
</gene>
<dbReference type="SUPFAM" id="SSF51735">
    <property type="entry name" value="NAD(P)-binding Rossmann-fold domains"/>
    <property type="match status" value="1"/>
</dbReference>
<keyword evidence="3" id="KW-0560">Oxidoreductase</keyword>
<evidence type="ECO:0008006" key="8">
    <source>
        <dbReference type="Google" id="ProtNLM"/>
    </source>
</evidence>
<dbReference type="OrthoDB" id="10263291at2759"/>
<evidence type="ECO:0000259" key="4">
    <source>
        <dbReference type="Pfam" id="PF03807"/>
    </source>
</evidence>
<dbReference type="AlphaFoldDB" id="A0A2S6BWR1"/>
<keyword evidence="2" id="KW-0521">NADP</keyword>
<evidence type="ECO:0000256" key="1">
    <source>
        <dbReference type="ARBA" id="ARBA00005525"/>
    </source>
</evidence>
<organism evidence="6 7">
    <name type="scientific">Cercospora berteroae</name>
    <dbReference type="NCBI Taxonomy" id="357750"/>
    <lineage>
        <taxon>Eukaryota</taxon>
        <taxon>Fungi</taxon>
        <taxon>Dikarya</taxon>
        <taxon>Ascomycota</taxon>
        <taxon>Pezizomycotina</taxon>
        <taxon>Dothideomycetes</taxon>
        <taxon>Dothideomycetidae</taxon>
        <taxon>Mycosphaerellales</taxon>
        <taxon>Mycosphaerellaceae</taxon>
        <taxon>Cercospora</taxon>
    </lineage>
</organism>
<protein>
    <recommendedName>
        <fullName evidence="8">Pyrroline-5-carboxylate reductase</fullName>
    </recommendedName>
</protein>
<dbReference type="PANTHER" id="PTHR11645">
    <property type="entry name" value="PYRROLINE-5-CARBOXYLATE REDUCTASE"/>
    <property type="match status" value="1"/>
</dbReference>